<evidence type="ECO:0000313" key="4">
    <source>
        <dbReference type="Proteomes" id="UP000794436"/>
    </source>
</evidence>
<dbReference type="Proteomes" id="UP000794436">
    <property type="component" value="Unassembled WGS sequence"/>
</dbReference>
<gene>
    <name evidence="3" type="ORF">Poli38472_006897</name>
</gene>
<accession>A0A8K1CA75</accession>
<feature type="region of interest" description="Disordered" evidence="2">
    <location>
        <begin position="181"/>
        <end position="209"/>
    </location>
</feature>
<reference evidence="3" key="1">
    <citation type="submission" date="2019-03" db="EMBL/GenBank/DDBJ databases">
        <title>Long read genome sequence of the mycoparasitic Pythium oligandrum ATCC 38472 isolated from sugarbeet rhizosphere.</title>
        <authorList>
            <person name="Gaulin E."/>
        </authorList>
    </citation>
    <scope>NUCLEOTIDE SEQUENCE</scope>
    <source>
        <strain evidence="3">ATCC 38472_TT</strain>
    </source>
</reference>
<sequence length="415" mass="46748">MTDRKRRKLADALGRFTTSAEELRALSLALTSAVSEHSKREVATLRIYPATSSSSAATTQAPKTATSLVSLVPITQLRDASDLDKAKEGDNWKIKAAQLARSLADSDPDAVDRCSRLIRRYESLAGTVSVYEGRLKQQSNEVTLTEKVEHQLEREEKAWESQMQEREHRVAELEVELSALKRSTEEEDDDEDIQQEVASTDPSESVTAENHSLQEALALRMEEKRDIEAALQSLRRKKRRRSMAENTVTETETALLSELDALREEKEQLRQGILKMEEEQERIEAEQRDVAALKTTMVERKAERQRVQEQLDKQKLLLSRMKSKMKHMVDIQLLTARDTSPPTLKEEAVILHLLYEHAGEMGVNELKQAATEFLAQFGKVNASGVVIRALYSLVANGVVQIDRTYGSGHVTSLLV</sequence>
<feature type="compositionally biased region" description="Acidic residues" evidence="2">
    <location>
        <begin position="185"/>
        <end position="194"/>
    </location>
</feature>
<evidence type="ECO:0000256" key="2">
    <source>
        <dbReference type="SAM" id="MobiDB-lite"/>
    </source>
</evidence>
<dbReference type="OrthoDB" id="2383523at2759"/>
<dbReference type="AlphaFoldDB" id="A0A8K1CA75"/>
<proteinExistence type="predicted"/>
<evidence type="ECO:0000256" key="1">
    <source>
        <dbReference type="SAM" id="Coils"/>
    </source>
</evidence>
<feature type="coiled-coil region" evidence="1">
    <location>
        <begin position="217"/>
        <end position="324"/>
    </location>
</feature>
<name>A0A8K1CA75_PYTOL</name>
<comment type="caution">
    <text evidence="3">The sequence shown here is derived from an EMBL/GenBank/DDBJ whole genome shotgun (WGS) entry which is preliminary data.</text>
</comment>
<organism evidence="3 4">
    <name type="scientific">Pythium oligandrum</name>
    <name type="common">Mycoparasitic fungus</name>
    <dbReference type="NCBI Taxonomy" id="41045"/>
    <lineage>
        <taxon>Eukaryota</taxon>
        <taxon>Sar</taxon>
        <taxon>Stramenopiles</taxon>
        <taxon>Oomycota</taxon>
        <taxon>Peronosporomycetes</taxon>
        <taxon>Pythiales</taxon>
        <taxon>Pythiaceae</taxon>
        <taxon>Pythium</taxon>
    </lineage>
</organism>
<keyword evidence="1" id="KW-0175">Coiled coil</keyword>
<keyword evidence="4" id="KW-1185">Reference proteome</keyword>
<dbReference type="EMBL" id="SPLM01000110">
    <property type="protein sequence ID" value="TMW58752.1"/>
    <property type="molecule type" value="Genomic_DNA"/>
</dbReference>
<evidence type="ECO:0000313" key="3">
    <source>
        <dbReference type="EMBL" id="TMW58752.1"/>
    </source>
</evidence>
<protein>
    <submittedName>
        <fullName evidence="3">Uncharacterized protein</fullName>
    </submittedName>
</protein>
<feature type="compositionally biased region" description="Polar residues" evidence="2">
    <location>
        <begin position="196"/>
        <end position="209"/>
    </location>
</feature>